<dbReference type="InterPro" id="IPR012358">
    <property type="entry name" value="EndopolyPtase_N1"/>
</dbReference>
<dbReference type="GO" id="GO:0046872">
    <property type="term" value="F:metal ion binding"/>
    <property type="evidence" value="ECO:0007669"/>
    <property type="project" value="UniProtKB-KW"/>
</dbReference>
<name>A0A9N8W0L4_9GLOM</name>
<evidence type="ECO:0000256" key="1">
    <source>
        <dbReference type="ARBA" id="ARBA00001947"/>
    </source>
</evidence>
<comment type="similarity">
    <text evidence="5">Belongs to the endopolyphosphatase PPN1 family.</text>
</comment>
<dbReference type="PANTHER" id="PTHR10340">
    <property type="entry name" value="SPHINGOMYELIN PHOSPHODIESTERASE"/>
    <property type="match status" value="1"/>
</dbReference>
<feature type="domain" description="Calcineurin-like phosphoesterase" evidence="20">
    <location>
        <begin position="44"/>
        <end position="314"/>
    </location>
</feature>
<dbReference type="GO" id="GO:0008081">
    <property type="term" value="F:phosphoric diester hydrolase activity"/>
    <property type="evidence" value="ECO:0007669"/>
    <property type="project" value="TreeGrafter"/>
</dbReference>
<keyword evidence="11" id="KW-0479">Metal-binding</keyword>
<keyword evidence="18" id="KW-0325">Glycoprotein</keyword>
<dbReference type="Pfam" id="PF19272">
    <property type="entry name" value="ASMase_C"/>
    <property type="match status" value="1"/>
</dbReference>
<dbReference type="EC" id="3.6.1.10" evidence="6"/>
<evidence type="ECO:0000256" key="15">
    <source>
        <dbReference type="ARBA" id="ARBA00022968"/>
    </source>
</evidence>
<gene>
    <name evidence="22" type="ORF">AMORRO_LOCUS1668</name>
</gene>
<evidence type="ECO:0000256" key="14">
    <source>
        <dbReference type="ARBA" id="ARBA00022833"/>
    </source>
</evidence>
<comment type="caution">
    <text evidence="22">The sequence shown here is derived from an EMBL/GenBank/DDBJ whole genome shotgun (WGS) entry which is preliminary data.</text>
</comment>
<feature type="domain" description="Sphingomyelin phosphodiesterase C-terminal" evidence="21">
    <location>
        <begin position="461"/>
        <end position="546"/>
    </location>
</feature>
<feature type="region of interest" description="Disordered" evidence="19">
    <location>
        <begin position="354"/>
        <end position="376"/>
    </location>
</feature>
<protein>
    <recommendedName>
        <fullName evidence="7">Endopolyphosphatase</fullName>
        <ecNumber evidence="6">3.6.1.10</ecNumber>
    </recommendedName>
</protein>
<evidence type="ECO:0000256" key="18">
    <source>
        <dbReference type="ARBA" id="ARBA00023180"/>
    </source>
</evidence>
<organism evidence="22 23">
    <name type="scientific">Acaulospora morrowiae</name>
    <dbReference type="NCBI Taxonomy" id="94023"/>
    <lineage>
        <taxon>Eukaryota</taxon>
        <taxon>Fungi</taxon>
        <taxon>Fungi incertae sedis</taxon>
        <taxon>Mucoromycota</taxon>
        <taxon>Glomeromycotina</taxon>
        <taxon>Glomeromycetes</taxon>
        <taxon>Diversisporales</taxon>
        <taxon>Acaulosporaceae</taxon>
        <taxon>Acaulospora</taxon>
    </lineage>
</organism>
<dbReference type="Gene3D" id="3.60.21.10">
    <property type="match status" value="1"/>
</dbReference>
<keyword evidence="13" id="KW-0378">Hydrolase</keyword>
<dbReference type="EMBL" id="CAJVPV010000635">
    <property type="protein sequence ID" value="CAG8466833.1"/>
    <property type="molecule type" value="Genomic_DNA"/>
</dbReference>
<dbReference type="CDD" id="cd00842">
    <property type="entry name" value="MPP_ASMase"/>
    <property type="match status" value="1"/>
</dbReference>
<evidence type="ECO:0000256" key="8">
    <source>
        <dbReference type="ARBA" id="ARBA00022525"/>
    </source>
</evidence>
<dbReference type="InterPro" id="IPR045473">
    <property type="entry name" value="ASM_C"/>
</dbReference>
<dbReference type="InterPro" id="IPR004843">
    <property type="entry name" value="Calcineurin-like_PHP"/>
</dbReference>
<evidence type="ECO:0000256" key="4">
    <source>
        <dbReference type="ARBA" id="ARBA00008234"/>
    </source>
</evidence>
<dbReference type="GO" id="GO:0000298">
    <property type="term" value="F:endopolyphosphatase activity"/>
    <property type="evidence" value="ECO:0007669"/>
    <property type="project" value="UniProtKB-EC"/>
</dbReference>
<proteinExistence type="inferred from homology"/>
<evidence type="ECO:0000256" key="13">
    <source>
        <dbReference type="ARBA" id="ARBA00022801"/>
    </source>
</evidence>
<evidence type="ECO:0000313" key="23">
    <source>
        <dbReference type="Proteomes" id="UP000789342"/>
    </source>
</evidence>
<keyword evidence="23" id="KW-1185">Reference proteome</keyword>
<evidence type="ECO:0000256" key="3">
    <source>
        <dbReference type="ARBA" id="ARBA00004613"/>
    </source>
</evidence>
<keyword evidence="12" id="KW-0732">Signal</keyword>
<dbReference type="GO" id="GO:0004309">
    <property type="term" value="F:exopolyphosphatase activity"/>
    <property type="evidence" value="ECO:0007669"/>
    <property type="project" value="TreeGrafter"/>
</dbReference>
<dbReference type="InterPro" id="IPR041805">
    <property type="entry name" value="ASMase/PPN1_MPP"/>
</dbReference>
<keyword evidence="9" id="KW-0926">Vacuole</keyword>
<evidence type="ECO:0000259" key="20">
    <source>
        <dbReference type="Pfam" id="PF00149"/>
    </source>
</evidence>
<keyword evidence="8" id="KW-0964">Secreted</keyword>
<comment type="similarity">
    <text evidence="4">Belongs to the acid sphingomyelinase family.</text>
</comment>
<evidence type="ECO:0000256" key="16">
    <source>
        <dbReference type="ARBA" id="ARBA00022989"/>
    </source>
</evidence>
<keyword evidence="10" id="KW-0812">Transmembrane</keyword>
<feature type="region of interest" description="Disordered" evidence="19">
    <location>
        <begin position="436"/>
        <end position="456"/>
    </location>
</feature>
<keyword evidence="17" id="KW-0472">Membrane</keyword>
<dbReference type="Proteomes" id="UP000789342">
    <property type="component" value="Unassembled WGS sequence"/>
</dbReference>
<dbReference type="OrthoDB" id="348678at2759"/>
<dbReference type="SUPFAM" id="SSF56300">
    <property type="entry name" value="Metallo-dependent phosphatases"/>
    <property type="match status" value="1"/>
</dbReference>
<keyword evidence="14" id="KW-0862">Zinc</keyword>
<sequence>MLATAKLLILVVPVLIFLIFAEIYDFGLDSSLRPIEQPNELRGNFLHITDFHPDPHYVANSLVKTRCHGNVSSAKKPAHMTKGISGSWGASATICDSPMGLINATFEWLENNWKDKLDFIIWTGDNSRHDNDENMPRTPQELFGLNRMITSKFLQTFSSIRQPRRKPVPHFIPIVPSIGNHDIYPNNILLPGPNDILSTLYDIWAPFIPRNQRHTFLHGGYYYTEVIPKKLLVVSLNTMYFYNSNTAVNGCKEPGQPGTKELKWLNGVLKKARKDGMKVYLTGHVAPRHKQYTKSCYKKYGKLALKYHEVILGHYYGHSNMDHFFFIGANVIDKNRNNTNDEIILAKDDEDYDSYDDVYEDESPSKEDSYNDEPSVNISSESEIDKYLDKLLNHYQSVPPISEVVAEDYAVVHINPSIIPVFYPALRIIKYNTTETSKRKKKPKNHDPNSPSHSNTFLTPLGYTQYFINLTEANRYPNKTPVFEVEYTTWNDYRMKDLTVKSWIKLARDLADHGLKGSLWKKYRDHLMVGTRSLVKERNKKLVQNCIYSKCSAKGPGDYLITELDF</sequence>
<evidence type="ECO:0000256" key="9">
    <source>
        <dbReference type="ARBA" id="ARBA00022554"/>
    </source>
</evidence>
<evidence type="ECO:0000256" key="7">
    <source>
        <dbReference type="ARBA" id="ARBA00014458"/>
    </source>
</evidence>
<evidence type="ECO:0000256" key="10">
    <source>
        <dbReference type="ARBA" id="ARBA00022692"/>
    </source>
</evidence>
<evidence type="ECO:0000256" key="5">
    <source>
        <dbReference type="ARBA" id="ARBA00010399"/>
    </source>
</evidence>
<reference evidence="22" key="1">
    <citation type="submission" date="2021-06" db="EMBL/GenBank/DDBJ databases">
        <authorList>
            <person name="Kallberg Y."/>
            <person name="Tangrot J."/>
            <person name="Rosling A."/>
        </authorList>
    </citation>
    <scope>NUCLEOTIDE SEQUENCE</scope>
    <source>
        <strain evidence="22">CL551</strain>
    </source>
</reference>
<dbReference type="GO" id="GO:0000324">
    <property type="term" value="C:fungal-type vacuole"/>
    <property type="evidence" value="ECO:0007669"/>
    <property type="project" value="TreeGrafter"/>
</dbReference>
<dbReference type="PIRSF" id="PIRSF027093">
    <property type="entry name" value="EndopolyPtase_N1"/>
    <property type="match status" value="1"/>
</dbReference>
<comment type="cofactor">
    <cofactor evidence="1">
        <name>Zn(2+)</name>
        <dbReference type="ChEBI" id="CHEBI:29105"/>
    </cofactor>
</comment>
<evidence type="ECO:0000256" key="12">
    <source>
        <dbReference type="ARBA" id="ARBA00022729"/>
    </source>
</evidence>
<evidence type="ECO:0000259" key="21">
    <source>
        <dbReference type="Pfam" id="PF19272"/>
    </source>
</evidence>
<dbReference type="InterPro" id="IPR029052">
    <property type="entry name" value="Metallo-depent_PP-like"/>
</dbReference>
<dbReference type="PANTHER" id="PTHR10340:SF55">
    <property type="entry name" value="ENDOPOLYPHOSPHATASE"/>
    <property type="match status" value="1"/>
</dbReference>
<accession>A0A9N8W0L4</accession>
<comment type="subcellular location">
    <subcellularLocation>
        <location evidence="3">Secreted</location>
    </subcellularLocation>
    <subcellularLocation>
        <location evidence="2">Vacuole membrane</location>
        <topology evidence="2">Single-pass type II membrane protein</topology>
    </subcellularLocation>
</comment>
<evidence type="ECO:0000256" key="11">
    <source>
        <dbReference type="ARBA" id="ARBA00022723"/>
    </source>
</evidence>
<evidence type="ECO:0000256" key="17">
    <source>
        <dbReference type="ARBA" id="ARBA00023136"/>
    </source>
</evidence>
<keyword evidence="15" id="KW-0735">Signal-anchor</keyword>
<keyword evidence="16" id="KW-1133">Transmembrane helix</keyword>
<evidence type="ECO:0000256" key="6">
    <source>
        <dbReference type="ARBA" id="ARBA00012459"/>
    </source>
</evidence>
<dbReference type="AlphaFoldDB" id="A0A9N8W0L4"/>
<evidence type="ECO:0000256" key="2">
    <source>
        <dbReference type="ARBA" id="ARBA00004576"/>
    </source>
</evidence>
<dbReference type="GO" id="GO:0006798">
    <property type="term" value="P:polyphosphate catabolic process"/>
    <property type="evidence" value="ECO:0007669"/>
    <property type="project" value="TreeGrafter"/>
</dbReference>
<dbReference type="GO" id="GO:0005615">
    <property type="term" value="C:extracellular space"/>
    <property type="evidence" value="ECO:0007669"/>
    <property type="project" value="TreeGrafter"/>
</dbReference>
<dbReference type="Pfam" id="PF00149">
    <property type="entry name" value="Metallophos"/>
    <property type="match status" value="1"/>
</dbReference>
<evidence type="ECO:0000256" key="19">
    <source>
        <dbReference type="SAM" id="MobiDB-lite"/>
    </source>
</evidence>
<dbReference type="GO" id="GO:0005774">
    <property type="term" value="C:vacuolar membrane"/>
    <property type="evidence" value="ECO:0007669"/>
    <property type="project" value="UniProtKB-SubCell"/>
</dbReference>
<evidence type="ECO:0000313" key="22">
    <source>
        <dbReference type="EMBL" id="CAG8466833.1"/>
    </source>
</evidence>